<keyword evidence="7" id="KW-1185">Reference proteome</keyword>
<evidence type="ECO:0000313" key="7">
    <source>
        <dbReference type="Proteomes" id="UP000006643"/>
    </source>
</evidence>
<protein>
    <submittedName>
        <fullName evidence="6">Crinkler (CRN) family protein</fullName>
    </submittedName>
</protein>
<evidence type="ECO:0000259" key="5">
    <source>
        <dbReference type="Pfam" id="PF20147"/>
    </source>
</evidence>
<dbReference type="GO" id="GO:0043657">
    <property type="term" value="C:host cell"/>
    <property type="evidence" value="ECO:0007669"/>
    <property type="project" value="UniProtKB-SubCell"/>
</dbReference>
<dbReference type="RefSeq" id="XP_002900885.1">
    <property type="nucleotide sequence ID" value="XM_002900839.1"/>
</dbReference>
<keyword evidence="4" id="KW-0732">Signal</keyword>
<evidence type="ECO:0000256" key="3">
    <source>
        <dbReference type="ARBA" id="ARBA00022525"/>
    </source>
</evidence>
<dbReference type="GO" id="GO:0005576">
    <property type="term" value="C:extracellular region"/>
    <property type="evidence" value="ECO:0007669"/>
    <property type="project" value="UniProtKB-SubCell"/>
</dbReference>
<evidence type="ECO:0000256" key="1">
    <source>
        <dbReference type="ARBA" id="ARBA00004340"/>
    </source>
</evidence>
<gene>
    <name evidence="6" type="ORF">PITG_22960</name>
</gene>
<proteinExistence type="predicted"/>
<evidence type="ECO:0000256" key="4">
    <source>
        <dbReference type="SAM" id="SignalP"/>
    </source>
</evidence>
<dbReference type="Proteomes" id="UP000006643">
    <property type="component" value="Unassembled WGS sequence"/>
</dbReference>
<feature type="chain" id="PRO_5013334031" evidence="4">
    <location>
        <begin position="16"/>
        <end position="714"/>
    </location>
</feature>
<dbReference type="OrthoDB" id="124159at2759"/>
<dbReference type="VEuPathDB" id="FungiDB:PITG_22960"/>
<sequence>MMLVLFCVIIGEADSAFMVTLDEGVSVGQLKKAILDAHPKSLKDVEMKELQLFVAKTNDGKWLGGESEVAKELSSGKIPNSIQDVINGESILTWTTLQDWLFTKNSMDQPSFNQIHVLVKLKNNQPCALGQRSVEMNDSKKDEPVAKKRRIQKYIASTGPLREDDYSVPLDTIEAFKQIQNGFSGNDCPLYMLYGPRQFGKSTIARGIERLFCSHSNIIPVYFEVSAEIASNEATFWRYLGKMVDAESECHDSISLLMLVTTCAGRDKKKLCLVVDEMDRLFQNPNLLTSFLGLLRVWKFQSPSVFLGFLGVGNYELLNHYLVFHGDNDSSPFNVSETIKVEKFSNPQMSDFFMEMKPRYPFTDSLQLGIMNLSGGTPGVLGSLVRFTADEGKYQLEFEEWEEWFFGLLFSVYLKEYNRTYDRILQDLHKLNETEWWILKQVLGGNDDLKARYGNADHLLRMGVVIKLRTDALVIVSPMMKRLCLEALPRRDIREAITGDDPIQLLVGALAYVDPNQIAQLLAQNRQSASEAIFHHELYAVIRDILSKDGQGRKQVCPEAKTVDSRTRADILIINGIRFAYELKVDLLAECPKMNAAAAQANGYKKQFKVQHMLVVNFIPSGHQFDKVYRVEAHPSVELVHVTYSESFDHYTIYYLPEKVIPESEKKSYFGKLQPHLLEKLEVRDVTCLAKPARKSSFLLDDVEQKTEATTLSE</sequence>
<dbReference type="AlphaFoldDB" id="D0NJH4"/>
<feature type="domain" description="Crinkler effector protein N-terminal" evidence="5">
    <location>
        <begin position="4"/>
        <end position="120"/>
    </location>
</feature>
<dbReference type="InterPro" id="IPR027417">
    <property type="entry name" value="P-loop_NTPase"/>
</dbReference>
<dbReference type="eggNOG" id="ENOG502SVAX">
    <property type="taxonomic scope" value="Eukaryota"/>
</dbReference>
<name>D0NJH4_PHYIT</name>
<dbReference type="KEGG" id="pif:PITG_22960"/>
<dbReference type="InterPro" id="IPR045379">
    <property type="entry name" value="Crinkler_N"/>
</dbReference>
<evidence type="ECO:0000256" key="2">
    <source>
        <dbReference type="ARBA" id="ARBA00004613"/>
    </source>
</evidence>
<feature type="signal peptide" evidence="4">
    <location>
        <begin position="1"/>
        <end position="15"/>
    </location>
</feature>
<comment type="subcellular location">
    <subcellularLocation>
        <location evidence="1">Host cell</location>
    </subcellularLocation>
    <subcellularLocation>
        <location evidence="2">Secreted</location>
    </subcellularLocation>
</comment>
<dbReference type="Pfam" id="PF20147">
    <property type="entry name" value="Crinkler"/>
    <property type="match status" value="1"/>
</dbReference>
<reference evidence="7" key="1">
    <citation type="journal article" date="2009" name="Nature">
        <title>Genome sequence and analysis of the Irish potato famine pathogen Phytophthora infestans.</title>
        <authorList>
            <consortium name="The Broad Institute Genome Sequencing Platform"/>
            <person name="Haas B.J."/>
            <person name="Kamoun S."/>
            <person name="Zody M.C."/>
            <person name="Jiang R.H."/>
            <person name="Handsaker R.E."/>
            <person name="Cano L.M."/>
            <person name="Grabherr M."/>
            <person name="Kodira C.D."/>
            <person name="Raffaele S."/>
            <person name="Torto-Alalibo T."/>
            <person name="Bozkurt T.O."/>
            <person name="Ah-Fong A.M."/>
            <person name="Alvarado L."/>
            <person name="Anderson V.L."/>
            <person name="Armstrong M.R."/>
            <person name="Avrova A."/>
            <person name="Baxter L."/>
            <person name="Beynon J."/>
            <person name="Boevink P.C."/>
            <person name="Bollmann S.R."/>
            <person name="Bos J.I."/>
            <person name="Bulone V."/>
            <person name="Cai G."/>
            <person name="Cakir C."/>
            <person name="Carrington J.C."/>
            <person name="Chawner M."/>
            <person name="Conti L."/>
            <person name="Costanzo S."/>
            <person name="Ewan R."/>
            <person name="Fahlgren N."/>
            <person name="Fischbach M.A."/>
            <person name="Fugelstad J."/>
            <person name="Gilroy E.M."/>
            <person name="Gnerre S."/>
            <person name="Green P.J."/>
            <person name="Grenville-Briggs L.J."/>
            <person name="Griffith J."/>
            <person name="Grunwald N.J."/>
            <person name="Horn K."/>
            <person name="Horner N.R."/>
            <person name="Hu C.H."/>
            <person name="Huitema E."/>
            <person name="Jeong D.H."/>
            <person name="Jones A.M."/>
            <person name="Jones J.D."/>
            <person name="Jones R.W."/>
            <person name="Karlsson E.K."/>
            <person name="Kunjeti S.G."/>
            <person name="Lamour K."/>
            <person name="Liu Z."/>
            <person name="Ma L."/>
            <person name="Maclean D."/>
            <person name="Chibucos M.C."/>
            <person name="McDonald H."/>
            <person name="McWalters J."/>
            <person name="Meijer H.J."/>
            <person name="Morgan W."/>
            <person name="Morris P.F."/>
            <person name="Munro C.A."/>
            <person name="O'Neill K."/>
            <person name="Ospina-Giraldo M."/>
            <person name="Pinzon A."/>
            <person name="Pritchard L."/>
            <person name="Ramsahoye B."/>
            <person name="Ren Q."/>
            <person name="Restrepo S."/>
            <person name="Roy S."/>
            <person name="Sadanandom A."/>
            <person name="Savidor A."/>
            <person name="Schornack S."/>
            <person name="Schwartz D.C."/>
            <person name="Schumann U.D."/>
            <person name="Schwessinger B."/>
            <person name="Seyer L."/>
            <person name="Sharpe T."/>
            <person name="Silvar C."/>
            <person name="Song J."/>
            <person name="Studholme D.J."/>
            <person name="Sykes S."/>
            <person name="Thines M."/>
            <person name="van de Vondervoort P.J."/>
            <person name="Phuntumart V."/>
            <person name="Wawra S."/>
            <person name="Weide R."/>
            <person name="Win J."/>
            <person name="Young C."/>
            <person name="Zhou S."/>
            <person name="Fry W."/>
            <person name="Meyers B.C."/>
            <person name="van West P."/>
            <person name="Ristaino J."/>
            <person name="Govers F."/>
            <person name="Birch P.R."/>
            <person name="Whisson S.C."/>
            <person name="Judelson H.S."/>
            <person name="Nusbaum C."/>
        </authorList>
    </citation>
    <scope>NUCLEOTIDE SEQUENCE [LARGE SCALE GENOMIC DNA]</scope>
    <source>
        <strain evidence="7">T30-4</strain>
    </source>
</reference>
<dbReference type="SUPFAM" id="SSF52540">
    <property type="entry name" value="P-loop containing nucleoside triphosphate hydrolases"/>
    <property type="match status" value="1"/>
</dbReference>
<dbReference type="HOGENOM" id="CLU_023768_0_0_1"/>
<dbReference type="Pfam" id="PF14516">
    <property type="entry name" value="AAA_35"/>
    <property type="match status" value="1"/>
</dbReference>
<dbReference type="InParanoid" id="D0NJH4"/>
<dbReference type="Gene3D" id="3.40.50.300">
    <property type="entry name" value="P-loop containing nucleotide triphosphate hydrolases"/>
    <property type="match status" value="1"/>
</dbReference>
<keyword evidence="3" id="KW-0964">Secreted</keyword>
<dbReference type="EMBL" id="DS028141">
    <property type="protein sequence ID" value="EEY59692.1"/>
    <property type="molecule type" value="Genomic_DNA"/>
</dbReference>
<dbReference type="OMA" id="NETEWWI"/>
<accession>D0NJH4</accession>
<dbReference type="GeneID" id="9473276"/>
<organism evidence="6 7">
    <name type="scientific">Phytophthora infestans (strain T30-4)</name>
    <name type="common">Potato late blight agent</name>
    <dbReference type="NCBI Taxonomy" id="403677"/>
    <lineage>
        <taxon>Eukaryota</taxon>
        <taxon>Sar</taxon>
        <taxon>Stramenopiles</taxon>
        <taxon>Oomycota</taxon>
        <taxon>Peronosporomycetes</taxon>
        <taxon>Peronosporales</taxon>
        <taxon>Peronosporaceae</taxon>
        <taxon>Phytophthora</taxon>
    </lineage>
</organism>
<evidence type="ECO:0000313" key="6">
    <source>
        <dbReference type="EMBL" id="EEY59692.1"/>
    </source>
</evidence>